<feature type="transmembrane region" description="Helical" evidence="6">
    <location>
        <begin position="190"/>
        <end position="208"/>
    </location>
</feature>
<evidence type="ECO:0000313" key="8">
    <source>
        <dbReference type="EMBL" id="CAH8282361.1"/>
    </source>
</evidence>
<dbReference type="AlphaFoldDB" id="A0ABC8IMB8"/>
<evidence type="ECO:0000256" key="4">
    <source>
        <dbReference type="ARBA" id="ARBA00023136"/>
    </source>
</evidence>
<feature type="transmembrane region" description="Helical" evidence="6">
    <location>
        <begin position="214"/>
        <end position="239"/>
    </location>
</feature>
<dbReference type="EMBL" id="CAKOAT010000002">
    <property type="protein sequence ID" value="CAH8282361.1"/>
    <property type="molecule type" value="Genomic_DNA"/>
</dbReference>
<dbReference type="PANTHER" id="PTHR21576">
    <property type="entry name" value="UNCHARACTERIZED NODULIN-LIKE PROTEIN"/>
    <property type="match status" value="1"/>
</dbReference>
<evidence type="ECO:0000313" key="9">
    <source>
        <dbReference type="Proteomes" id="UP001642260"/>
    </source>
</evidence>
<dbReference type="Proteomes" id="UP001642260">
    <property type="component" value="Unassembled WGS sequence"/>
</dbReference>
<keyword evidence="9" id="KW-1185">Reference proteome</keyword>
<sequence length="324" mass="35504">MRKAKTTSFSSLDVNVGFKVLFVLTIATGIYAVATSLITAPAVLVLMGIVLFLLAPLAIPTGIRLEEFVSSSRSQQKVYDLEVSTEEDEKKEEEEEEFDEKARAEVKEEVEWTKLWKKLDFWIYFGLYLFGPTVGIVFMNNLGQIAESRGCAATTSLVALSSSFSFFGRLLPSLLDYFFSRNKYMPSSPVSMAVSLVAMVASFLLLLIDSDIALYVSTGLIGVSSGSLISLSVTTTAGLFGTKHFGVNHNVVVGSIPIGSFAFGSFAAKVYRDGAAFDGRFDGKCFGMNCFQTTLIFWGMLCSIAAVLATVLYLRNRKFYSQKL</sequence>
<reference evidence="8 9" key="1">
    <citation type="submission" date="2022-03" db="EMBL/GenBank/DDBJ databases">
        <authorList>
            <person name="Macdonald S."/>
            <person name="Ahmed S."/>
            <person name="Newling K."/>
        </authorList>
    </citation>
    <scope>NUCLEOTIDE SEQUENCE [LARGE SCALE GENOMIC DNA]</scope>
</reference>
<dbReference type="InterPro" id="IPR036259">
    <property type="entry name" value="MFS_trans_sf"/>
</dbReference>
<dbReference type="PANTHER" id="PTHR21576:SF137">
    <property type="entry name" value="NODULIN-LIKE DOMAIN-CONTAINING PROTEIN"/>
    <property type="match status" value="1"/>
</dbReference>
<name>A0ABC8IMB8_ERUVS</name>
<feature type="region of interest" description="Disordered" evidence="5">
    <location>
        <begin position="80"/>
        <end position="100"/>
    </location>
</feature>
<keyword evidence="4 6" id="KW-0472">Membrane</keyword>
<accession>A0ABC8IMB8</accession>
<evidence type="ECO:0000256" key="3">
    <source>
        <dbReference type="ARBA" id="ARBA00022989"/>
    </source>
</evidence>
<keyword evidence="3 6" id="KW-1133">Transmembrane helix</keyword>
<organism evidence="8 9">
    <name type="scientific">Eruca vesicaria subsp. sativa</name>
    <name type="common">Garden rocket</name>
    <name type="synonym">Eruca sativa</name>
    <dbReference type="NCBI Taxonomy" id="29727"/>
    <lineage>
        <taxon>Eukaryota</taxon>
        <taxon>Viridiplantae</taxon>
        <taxon>Streptophyta</taxon>
        <taxon>Embryophyta</taxon>
        <taxon>Tracheophyta</taxon>
        <taxon>Spermatophyta</taxon>
        <taxon>Magnoliopsida</taxon>
        <taxon>eudicotyledons</taxon>
        <taxon>Gunneridae</taxon>
        <taxon>Pentapetalae</taxon>
        <taxon>rosids</taxon>
        <taxon>malvids</taxon>
        <taxon>Brassicales</taxon>
        <taxon>Brassicaceae</taxon>
        <taxon>Brassiceae</taxon>
        <taxon>Eruca</taxon>
    </lineage>
</organism>
<evidence type="ECO:0000256" key="6">
    <source>
        <dbReference type="SAM" id="Phobius"/>
    </source>
</evidence>
<dbReference type="Pfam" id="PF23262">
    <property type="entry name" value="NFD4_C"/>
    <property type="match status" value="1"/>
</dbReference>
<feature type="transmembrane region" description="Helical" evidence="6">
    <location>
        <begin position="251"/>
        <end position="271"/>
    </location>
</feature>
<dbReference type="GO" id="GO:0016020">
    <property type="term" value="C:membrane"/>
    <property type="evidence" value="ECO:0007669"/>
    <property type="project" value="UniProtKB-SubCell"/>
</dbReference>
<evidence type="ECO:0000256" key="1">
    <source>
        <dbReference type="ARBA" id="ARBA00004141"/>
    </source>
</evidence>
<proteinExistence type="predicted"/>
<gene>
    <name evidence="8" type="ORF">ERUC_LOCUS364</name>
</gene>
<evidence type="ECO:0000256" key="5">
    <source>
        <dbReference type="SAM" id="MobiDB-lite"/>
    </source>
</evidence>
<comment type="caution">
    <text evidence="8">The sequence shown here is derived from an EMBL/GenBank/DDBJ whole genome shotgun (WGS) entry which is preliminary data.</text>
</comment>
<dbReference type="InterPro" id="IPR056555">
    <property type="entry name" value="NFD4_C"/>
</dbReference>
<protein>
    <recommendedName>
        <fullName evidence="7">NFD4 C-terminal domain-containing protein</fullName>
    </recommendedName>
</protein>
<dbReference type="Gene3D" id="1.20.1250.20">
    <property type="entry name" value="MFS general substrate transporter like domains"/>
    <property type="match status" value="1"/>
</dbReference>
<evidence type="ECO:0000256" key="2">
    <source>
        <dbReference type="ARBA" id="ARBA00022692"/>
    </source>
</evidence>
<dbReference type="SUPFAM" id="SSF103473">
    <property type="entry name" value="MFS general substrate transporter"/>
    <property type="match status" value="1"/>
</dbReference>
<keyword evidence="2 6" id="KW-0812">Transmembrane</keyword>
<feature type="transmembrane region" description="Helical" evidence="6">
    <location>
        <begin position="291"/>
        <end position="314"/>
    </location>
</feature>
<feature type="transmembrane region" description="Helical" evidence="6">
    <location>
        <begin position="12"/>
        <end position="34"/>
    </location>
</feature>
<feature type="transmembrane region" description="Helical" evidence="6">
    <location>
        <begin position="121"/>
        <end position="139"/>
    </location>
</feature>
<comment type="subcellular location">
    <subcellularLocation>
        <location evidence="1">Membrane</location>
        <topology evidence="1">Multi-pass membrane protein</topology>
    </subcellularLocation>
</comment>
<feature type="compositionally biased region" description="Acidic residues" evidence="5">
    <location>
        <begin position="83"/>
        <end position="99"/>
    </location>
</feature>
<feature type="domain" description="NFD4 C-terminal" evidence="7">
    <location>
        <begin position="107"/>
        <end position="321"/>
    </location>
</feature>
<evidence type="ECO:0000259" key="7">
    <source>
        <dbReference type="Pfam" id="PF23262"/>
    </source>
</evidence>